<keyword evidence="1" id="KW-0645">Protease</keyword>
<dbReference type="EMBL" id="DRBW01000199">
    <property type="protein sequence ID" value="HDM90609.1"/>
    <property type="molecule type" value="Genomic_DNA"/>
</dbReference>
<dbReference type="InterPro" id="IPR020891">
    <property type="entry name" value="UPF0758_CS"/>
</dbReference>
<dbReference type="PROSITE" id="PS01302">
    <property type="entry name" value="UPF0758"/>
    <property type="match status" value="1"/>
</dbReference>
<dbReference type="InterPro" id="IPR001405">
    <property type="entry name" value="UPF0758"/>
</dbReference>
<dbReference type="PANTHER" id="PTHR30471">
    <property type="entry name" value="DNA REPAIR PROTEIN RADC"/>
    <property type="match status" value="1"/>
</dbReference>
<protein>
    <submittedName>
        <fullName evidence="8">DNA repair protein RadC</fullName>
    </submittedName>
</protein>
<dbReference type="PANTHER" id="PTHR30471:SF3">
    <property type="entry name" value="UPF0758 PROTEIN YEES-RELATED"/>
    <property type="match status" value="1"/>
</dbReference>
<evidence type="ECO:0000256" key="6">
    <source>
        <dbReference type="RuleBase" id="RU003797"/>
    </source>
</evidence>
<dbReference type="InterPro" id="IPR046778">
    <property type="entry name" value="UPF0758_N"/>
</dbReference>
<dbReference type="InterPro" id="IPR037518">
    <property type="entry name" value="MPN"/>
</dbReference>
<dbReference type="NCBIfam" id="TIGR00608">
    <property type="entry name" value="radc"/>
    <property type="match status" value="1"/>
</dbReference>
<evidence type="ECO:0000259" key="7">
    <source>
        <dbReference type="PROSITE" id="PS50249"/>
    </source>
</evidence>
<dbReference type="Gene3D" id="3.40.140.10">
    <property type="entry name" value="Cytidine Deaminase, domain 2"/>
    <property type="match status" value="1"/>
</dbReference>
<keyword evidence="5" id="KW-0482">Metalloprotease</keyword>
<gene>
    <name evidence="8" type="primary">radC</name>
    <name evidence="8" type="ORF">ENG67_05330</name>
</gene>
<keyword evidence="2" id="KW-0479">Metal-binding</keyword>
<reference evidence="8" key="1">
    <citation type="journal article" date="2020" name="mSystems">
        <title>Genome- and Community-Level Interaction Insights into Carbon Utilization and Element Cycling Functions of Hydrothermarchaeota in Hydrothermal Sediment.</title>
        <authorList>
            <person name="Zhou Z."/>
            <person name="Liu Y."/>
            <person name="Xu W."/>
            <person name="Pan J."/>
            <person name="Luo Z.H."/>
            <person name="Li M."/>
        </authorList>
    </citation>
    <scope>NUCLEOTIDE SEQUENCE [LARGE SCALE GENOMIC DNA]</scope>
    <source>
        <strain evidence="8">HyVt-237</strain>
    </source>
</reference>
<sequence>MKDPYRSASSRDPRRLIREKGIYGLKNHELLSLILGKSRKEDVSELSQRIIEHHRCLAVLDNADLEEIMDVFGLSETNAIKILAVFELGRRFYSRDKWVFIRSPGEAYEYLKNMSFLKKEHLRGLYLDARNRVIRDEIIAIGTLTSSLIHPREVFRPAVEVGAVGIILAHNHPSGDPSPSKEDIEATQNLVKASKIMNIDLLDHIIVGLGSYSSLKEKGIVK</sequence>
<dbReference type="CDD" id="cd08071">
    <property type="entry name" value="MPN_DUF2466"/>
    <property type="match status" value="1"/>
</dbReference>
<name>A0A7C1BE20_UNCW3</name>
<dbReference type="AlphaFoldDB" id="A0A7C1BE20"/>
<dbReference type="Proteomes" id="UP000885931">
    <property type="component" value="Unassembled WGS sequence"/>
</dbReference>
<keyword evidence="3" id="KW-0378">Hydrolase</keyword>
<comment type="caution">
    <text evidence="8">The sequence shown here is derived from an EMBL/GenBank/DDBJ whole genome shotgun (WGS) entry which is preliminary data.</text>
</comment>
<proteinExistence type="inferred from homology"/>
<comment type="similarity">
    <text evidence="6">Belongs to the UPF0758 family.</text>
</comment>
<evidence type="ECO:0000256" key="1">
    <source>
        <dbReference type="ARBA" id="ARBA00022670"/>
    </source>
</evidence>
<evidence type="ECO:0000313" key="8">
    <source>
        <dbReference type="EMBL" id="HDM90609.1"/>
    </source>
</evidence>
<dbReference type="NCBIfam" id="NF000642">
    <property type="entry name" value="PRK00024.1"/>
    <property type="match status" value="1"/>
</dbReference>
<evidence type="ECO:0000256" key="4">
    <source>
        <dbReference type="ARBA" id="ARBA00022833"/>
    </source>
</evidence>
<dbReference type="GO" id="GO:0046872">
    <property type="term" value="F:metal ion binding"/>
    <property type="evidence" value="ECO:0007669"/>
    <property type="project" value="UniProtKB-KW"/>
</dbReference>
<dbReference type="GO" id="GO:0008237">
    <property type="term" value="F:metallopeptidase activity"/>
    <property type="evidence" value="ECO:0007669"/>
    <property type="project" value="UniProtKB-KW"/>
</dbReference>
<dbReference type="Pfam" id="PF20582">
    <property type="entry name" value="UPF0758_N"/>
    <property type="match status" value="1"/>
</dbReference>
<evidence type="ECO:0000256" key="2">
    <source>
        <dbReference type="ARBA" id="ARBA00022723"/>
    </source>
</evidence>
<organism evidence="8">
    <name type="scientific">candidate division WOR-3 bacterium</name>
    <dbReference type="NCBI Taxonomy" id="2052148"/>
    <lineage>
        <taxon>Bacteria</taxon>
        <taxon>Bacteria division WOR-3</taxon>
    </lineage>
</organism>
<dbReference type="InterPro" id="IPR025657">
    <property type="entry name" value="RadC_JAB"/>
</dbReference>
<keyword evidence="4" id="KW-0862">Zinc</keyword>
<evidence type="ECO:0000256" key="5">
    <source>
        <dbReference type="ARBA" id="ARBA00023049"/>
    </source>
</evidence>
<evidence type="ECO:0000256" key="3">
    <source>
        <dbReference type="ARBA" id="ARBA00022801"/>
    </source>
</evidence>
<feature type="domain" description="MPN" evidence="7">
    <location>
        <begin position="100"/>
        <end position="221"/>
    </location>
</feature>
<accession>A0A7C1BE20</accession>
<dbReference type="GO" id="GO:0006508">
    <property type="term" value="P:proteolysis"/>
    <property type="evidence" value="ECO:0007669"/>
    <property type="project" value="UniProtKB-KW"/>
</dbReference>
<dbReference type="Pfam" id="PF04002">
    <property type="entry name" value="RadC"/>
    <property type="match status" value="1"/>
</dbReference>
<dbReference type="PROSITE" id="PS50249">
    <property type="entry name" value="MPN"/>
    <property type="match status" value="1"/>
</dbReference>